<feature type="transmembrane region" description="Helical" evidence="6">
    <location>
        <begin position="12"/>
        <end position="30"/>
    </location>
</feature>
<accession>A0A8H7IVF5</accession>
<protein>
    <recommendedName>
        <fullName evidence="7">Rhodopsin domain-containing protein</fullName>
    </recommendedName>
</protein>
<evidence type="ECO:0000256" key="1">
    <source>
        <dbReference type="ARBA" id="ARBA00004141"/>
    </source>
</evidence>
<evidence type="ECO:0000256" key="5">
    <source>
        <dbReference type="ARBA" id="ARBA00038359"/>
    </source>
</evidence>
<reference evidence="8" key="1">
    <citation type="submission" date="2018-12" db="EMBL/GenBank/DDBJ databases">
        <authorList>
            <person name="Syme R.A."/>
            <person name="Farfan-Caceres L."/>
            <person name="Lichtenzveig J."/>
        </authorList>
    </citation>
    <scope>NUCLEOTIDE SEQUENCE</scope>
    <source>
        <strain evidence="8">Al4</strain>
    </source>
</reference>
<comment type="caution">
    <text evidence="8">The sequence shown here is derived from an EMBL/GenBank/DDBJ whole genome shotgun (WGS) entry which is preliminary data.</text>
</comment>
<keyword evidence="3 6" id="KW-1133">Transmembrane helix</keyword>
<gene>
    <name evidence="8" type="ORF">EKO04_009522</name>
</gene>
<dbReference type="Proteomes" id="UP000651452">
    <property type="component" value="Unassembled WGS sequence"/>
</dbReference>
<proteinExistence type="inferred from homology"/>
<comment type="similarity">
    <text evidence="5">Belongs to the SAT4 family.</text>
</comment>
<feature type="transmembrane region" description="Helical" evidence="6">
    <location>
        <begin position="87"/>
        <end position="110"/>
    </location>
</feature>
<evidence type="ECO:0000256" key="6">
    <source>
        <dbReference type="SAM" id="Phobius"/>
    </source>
</evidence>
<evidence type="ECO:0000256" key="4">
    <source>
        <dbReference type="ARBA" id="ARBA00023136"/>
    </source>
</evidence>
<evidence type="ECO:0000313" key="9">
    <source>
        <dbReference type="Proteomes" id="UP000651452"/>
    </source>
</evidence>
<reference evidence="8" key="2">
    <citation type="submission" date="2020-09" db="EMBL/GenBank/DDBJ databases">
        <title>Reference genome assembly for Australian Ascochyta lentis isolate Al4.</title>
        <authorList>
            <person name="Lee R.C."/>
            <person name="Farfan-Caceres L.M."/>
            <person name="Debler J.W."/>
            <person name="Williams A.H."/>
            <person name="Henares B.M."/>
        </authorList>
    </citation>
    <scope>NUCLEOTIDE SEQUENCE</scope>
    <source>
        <strain evidence="8">Al4</strain>
    </source>
</reference>
<dbReference type="EMBL" id="RZGK01000018">
    <property type="protein sequence ID" value="KAF9692266.1"/>
    <property type="molecule type" value="Genomic_DNA"/>
</dbReference>
<dbReference type="PANTHER" id="PTHR33048:SF47">
    <property type="entry name" value="INTEGRAL MEMBRANE PROTEIN-RELATED"/>
    <property type="match status" value="1"/>
</dbReference>
<dbReference type="GO" id="GO:0016020">
    <property type="term" value="C:membrane"/>
    <property type="evidence" value="ECO:0007669"/>
    <property type="project" value="UniProtKB-SubCell"/>
</dbReference>
<feature type="transmembrane region" description="Helical" evidence="6">
    <location>
        <begin position="42"/>
        <end position="67"/>
    </location>
</feature>
<comment type="subcellular location">
    <subcellularLocation>
        <location evidence="1">Membrane</location>
        <topology evidence="1">Multi-pass membrane protein</topology>
    </subcellularLocation>
</comment>
<name>A0A8H7IVF5_9PLEO</name>
<dbReference type="AlphaFoldDB" id="A0A8H7IVF5"/>
<evidence type="ECO:0000256" key="2">
    <source>
        <dbReference type="ARBA" id="ARBA00022692"/>
    </source>
</evidence>
<feature type="transmembrane region" description="Helical" evidence="6">
    <location>
        <begin position="166"/>
        <end position="191"/>
    </location>
</feature>
<keyword evidence="4 6" id="KW-0472">Membrane</keyword>
<evidence type="ECO:0000259" key="7">
    <source>
        <dbReference type="Pfam" id="PF20684"/>
    </source>
</evidence>
<dbReference type="Pfam" id="PF20684">
    <property type="entry name" value="Fung_rhodopsin"/>
    <property type="match status" value="1"/>
</dbReference>
<feature type="transmembrane region" description="Helical" evidence="6">
    <location>
        <begin position="122"/>
        <end position="143"/>
    </location>
</feature>
<keyword evidence="9" id="KW-1185">Reference proteome</keyword>
<sequence>MPATGSLQGDVIAGSVTVGVASFIAVLLRIKARRVRNVSLAIDDYSMIAAVVLSWGIVIGNIIATHYGLGRNIQTLGPTELIRFMKIFLASQMLWAIAIPVVKFSILMQYLRIFGVMNYMRLSAWFLIAMSTAWGLMVVVVLLTKCQPLAYNWNKSLDGRCIDETLFYKIGTAVNVVGDFLILILPMPAIWSLNVRLSRKLQIAAVFVIASM</sequence>
<dbReference type="OrthoDB" id="10017208at2759"/>
<dbReference type="InterPro" id="IPR049326">
    <property type="entry name" value="Rhodopsin_dom_fungi"/>
</dbReference>
<feature type="domain" description="Rhodopsin" evidence="7">
    <location>
        <begin position="28"/>
        <end position="210"/>
    </location>
</feature>
<keyword evidence="2 6" id="KW-0812">Transmembrane</keyword>
<dbReference type="InterPro" id="IPR052337">
    <property type="entry name" value="SAT4-like"/>
</dbReference>
<evidence type="ECO:0000256" key="3">
    <source>
        <dbReference type="ARBA" id="ARBA00022989"/>
    </source>
</evidence>
<dbReference type="PANTHER" id="PTHR33048">
    <property type="entry name" value="PTH11-LIKE INTEGRAL MEMBRANE PROTEIN (AFU_ORTHOLOGUE AFUA_5G11245)"/>
    <property type="match status" value="1"/>
</dbReference>
<organism evidence="8 9">
    <name type="scientific">Ascochyta lentis</name>
    <dbReference type="NCBI Taxonomy" id="205686"/>
    <lineage>
        <taxon>Eukaryota</taxon>
        <taxon>Fungi</taxon>
        <taxon>Dikarya</taxon>
        <taxon>Ascomycota</taxon>
        <taxon>Pezizomycotina</taxon>
        <taxon>Dothideomycetes</taxon>
        <taxon>Pleosporomycetidae</taxon>
        <taxon>Pleosporales</taxon>
        <taxon>Pleosporineae</taxon>
        <taxon>Didymellaceae</taxon>
        <taxon>Ascochyta</taxon>
    </lineage>
</organism>
<evidence type="ECO:0000313" key="8">
    <source>
        <dbReference type="EMBL" id="KAF9692266.1"/>
    </source>
</evidence>